<comment type="similarity">
    <text evidence="1">Belongs to the NifU family.</text>
</comment>
<dbReference type="PANTHER" id="PTHR11178:SF1">
    <property type="entry name" value="NFU1 IRON-SULFUR CLUSTER SCAFFOLD HOMOLOG, MITOCHONDRIAL"/>
    <property type="match status" value="1"/>
</dbReference>
<dbReference type="PANTHER" id="PTHR11178">
    <property type="entry name" value="IRON-SULFUR CLUSTER SCAFFOLD PROTEIN NFU-RELATED"/>
    <property type="match status" value="1"/>
</dbReference>
<evidence type="ECO:0000256" key="1">
    <source>
        <dbReference type="ARBA" id="ARBA00006420"/>
    </source>
</evidence>
<dbReference type="SUPFAM" id="SSF117916">
    <property type="entry name" value="Fe-S cluster assembly (FSCA) domain-like"/>
    <property type="match status" value="1"/>
</dbReference>
<feature type="domain" description="NIF system FeS cluster assembly NifU C-terminal" evidence="2">
    <location>
        <begin position="16"/>
        <end position="78"/>
    </location>
</feature>
<proteinExistence type="inferred from homology"/>
<dbReference type="InterPro" id="IPR034904">
    <property type="entry name" value="FSCA_dom_sf"/>
</dbReference>
<dbReference type="OrthoDB" id="9796965at2"/>
<keyword evidence="4" id="KW-1185">Reference proteome</keyword>
<dbReference type="EMBL" id="NXLX01000007">
    <property type="protein sequence ID" value="RDU73963.1"/>
    <property type="molecule type" value="Genomic_DNA"/>
</dbReference>
<dbReference type="Pfam" id="PF01106">
    <property type="entry name" value="NifU"/>
    <property type="match status" value="1"/>
</dbReference>
<dbReference type="RefSeq" id="WP_115578928.1">
    <property type="nucleotide sequence ID" value="NZ_NXLX01000007.1"/>
</dbReference>
<name>A0A3D8J8Z2_9HELI</name>
<evidence type="ECO:0000313" key="4">
    <source>
        <dbReference type="Proteomes" id="UP000256695"/>
    </source>
</evidence>
<dbReference type="GO" id="GO:0016226">
    <property type="term" value="P:iron-sulfur cluster assembly"/>
    <property type="evidence" value="ECO:0007669"/>
    <property type="project" value="InterPro"/>
</dbReference>
<dbReference type="GO" id="GO:0051536">
    <property type="term" value="F:iron-sulfur cluster binding"/>
    <property type="evidence" value="ECO:0007669"/>
    <property type="project" value="InterPro"/>
</dbReference>
<sequence length="94" mass="10596">MFPFSDEELYDPVKISVDKVRPMLLTDGGDITILGIKDARVYVRLEGACRGCSSAHLTLKNGVERQLKRDIHPDLQVVEVLGNQDWQELSEAKK</sequence>
<dbReference type="Proteomes" id="UP000256695">
    <property type="component" value="Unassembled WGS sequence"/>
</dbReference>
<dbReference type="GO" id="GO:0005506">
    <property type="term" value="F:iron ion binding"/>
    <property type="evidence" value="ECO:0007669"/>
    <property type="project" value="InterPro"/>
</dbReference>
<gene>
    <name evidence="3" type="ORF">CQA57_03900</name>
</gene>
<evidence type="ECO:0000313" key="3">
    <source>
        <dbReference type="EMBL" id="RDU73963.1"/>
    </source>
</evidence>
<dbReference type="Gene3D" id="3.30.300.130">
    <property type="entry name" value="Fe-S cluster assembly (FSCA)"/>
    <property type="match status" value="1"/>
</dbReference>
<dbReference type="InterPro" id="IPR001075">
    <property type="entry name" value="NIF_FeS_clus_asmbl_NifU_C"/>
</dbReference>
<reference evidence="3 4" key="1">
    <citation type="submission" date="2018-04" db="EMBL/GenBank/DDBJ databases">
        <title>Novel Campyloabacter and Helicobacter Species and Strains.</title>
        <authorList>
            <person name="Mannion A.J."/>
            <person name="Shen Z."/>
            <person name="Fox J.G."/>
        </authorList>
    </citation>
    <scope>NUCLEOTIDE SEQUENCE [LARGE SCALE GENOMIC DNA]</scope>
    <source>
        <strain evidence="3 4">MIT 04-9362</strain>
    </source>
</reference>
<protein>
    <recommendedName>
        <fullName evidence="2">NIF system FeS cluster assembly NifU C-terminal domain-containing protein</fullName>
    </recommendedName>
</protein>
<accession>A0A3D8J8Z2</accession>
<organism evidence="3 4">
    <name type="scientific">Helicobacter anseris</name>
    <dbReference type="NCBI Taxonomy" id="375926"/>
    <lineage>
        <taxon>Bacteria</taxon>
        <taxon>Pseudomonadati</taxon>
        <taxon>Campylobacterota</taxon>
        <taxon>Epsilonproteobacteria</taxon>
        <taxon>Campylobacterales</taxon>
        <taxon>Helicobacteraceae</taxon>
        <taxon>Helicobacter</taxon>
    </lineage>
</organism>
<comment type="caution">
    <text evidence="3">The sequence shown here is derived from an EMBL/GenBank/DDBJ whole genome shotgun (WGS) entry which is preliminary data.</text>
</comment>
<evidence type="ECO:0000259" key="2">
    <source>
        <dbReference type="Pfam" id="PF01106"/>
    </source>
</evidence>
<dbReference type="AlphaFoldDB" id="A0A3D8J8Z2"/>